<protein>
    <recommendedName>
        <fullName evidence="3">Transposase IS4-like domain-containing protein</fullName>
    </recommendedName>
</protein>
<dbReference type="EMBL" id="PXYV01000059">
    <property type="protein sequence ID" value="PSR20528.1"/>
    <property type="molecule type" value="Genomic_DNA"/>
</dbReference>
<dbReference type="InterPro" id="IPR012337">
    <property type="entry name" value="RNaseH-like_sf"/>
</dbReference>
<accession>A0A2T2WE81</accession>
<sequence length="219" mass="24820">MADAMTTTAKHTIKRVDRFLGNPRIDRRRAQGDLIASVLGDVREVLLTLDGTDPNHGVHPLLSFNGRIYGRAIPLGWITVRKDALKDRMRAIAGAWCQRVAVYVPPTCHPILLADRGFAVVDLFRALDRLGWDGVIRTKGAVWIRASGRWRPLYSYARRERPVLQDLPRVRYGGRYQDNAYPCRVIVFAEPGYRDPWYLVVLAGLRDWEAGRLIGAYGP</sequence>
<dbReference type="Proteomes" id="UP000241848">
    <property type="component" value="Unassembled WGS sequence"/>
</dbReference>
<comment type="caution">
    <text evidence="1">The sequence shown here is derived from an EMBL/GenBank/DDBJ whole genome shotgun (WGS) entry which is preliminary data.</text>
</comment>
<proteinExistence type="predicted"/>
<organism evidence="1 2">
    <name type="scientific">Sulfobacillus acidophilus</name>
    <dbReference type="NCBI Taxonomy" id="53633"/>
    <lineage>
        <taxon>Bacteria</taxon>
        <taxon>Bacillati</taxon>
        <taxon>Bacillota</taxon>
        <taxon>Clostridia</taxon>
        <taxon>Eubacteriales</taxon>
        <taxon>Clostridiales Family XVII. Incertae Sedis</taxon>
        <taxon>Sulfobacillus</taxon>
    </lineage>
</organism>
<evidence type="ECO:0008006" key="3">
    <source>
        <dbReference type="Google" id="ProtNLM"/>
    </source>
</evidence>
<gene>
    <name evidence="1" type="ORF">C7B45_14615</name>
</gene>
<dbReference type="SUPFAM" id="SSF53098">
    <property type="entry name" value="Ribonuclease H-like"/>
    <property type="match status" value="1"/>
</dbReference>
<name>A0A2T2WE81_9FIRM</name>
<evidence type="ECO:0000313" key="1">
    <source>
        <dbReference type="EMBL" id="PSR20528.1"/>
    </source>
</evidence>
<dbReference type="AlphaFoldDB" id="A0A2T2WE81"/>
<evidence type="ECO:0000313" key="2">
    <source>
        <dbReference type="Proteomes" id="UP000241848"/>
    </source>
</evidence>
<reference evidence="1 2" key="1">
    <citation type="journal article" date="2014" name="BMC Genomics">
        <title>Comparison of environmental and isolate Sulfobacillus genomes reveals diverse carbon, sulfur, nitrogen, and hydrogen metabolisms.</title>
        <authorList>
            <person name="Justice N.B."/>
            <person name="Norman A."/>
            <person name="Brown C.T."/>
            <person name="Singh A."/>
            <person name="Thomas B.C."/>
            <person name="Banfield J.F."/>
        </authorList>
    </citation>
    <scope>NUCLEOTIDE SEQUENCE [LARGE SCALE GENOMIC DNA]</scope>
    <source>
        <strain evidence="1">AMDSBA3</strain>
    </source>
</reference>